<dbReference type="PANTHER" id="PTHR11846">
    <property type="entry name" value="ADENYLOSUCCINATE SYNTHETASE"/>
    <property type="match status" value="1"/>
</dbReference>
<feature type="binding site" evidence="9">
    <location>
        <position position="132"/>
    </location>
    <ligand>
        <name>IMP</name>
        <dbReference type="ChEBI" id="CHEBI:58053"/>
    </ligand>
</feature>
<comment type="similarity">
    <text evidence="9 11">Belongs to the adenylosuccinate synthetase family.</text>
</comment>
<dbReference type="PROSITE" id="PS00513">
    <property type="entry name" value="ADENYLOSUCCIN_SYN_2"/>
    <property type="match status" value="1"/>
</dbReference>
<dbReference type="Gene3D" id="3.40.440.10">
    <property type="entry name" value="Adenylosuccinate Synthetase, subunit A, domain 1"/>
    <property type="match status" value="1"/>
</dbReference>
<dbReference type="Proteomes" id="UP000475325">
    <property type="component" value="Unassembled WGS sequence"/>
</dbReference>
<comment type="function">
    <text evidence="9">Plays an important role in the de novo pathway and in the salvage pathway of purine nucleotide biosynthesis. Catalyzes the first commited step in the biosynthesis of AMP from IMP.</text>
</comment>
<feature type="binding site" evidence="9">
    <location>
        <begin position="16"/>
        <end position="19"/>
    </location>
    <ligand>
        <name>IMP</name>
        <dbReference type="ChEBI" id="CHEBI:58053"/>
    </ligand>
</feature>
<organism evidence="12 13">
    <name type="scientific">Orbilia oligospora</name>
    <name type="common">Nematode-trapping fungus</name>
    <name type="synonym">Arthrobotrys oligospora</name>
    <dbReference type="NCBI Taxonomy" id="2813651"/>
    <lineage>
        <taxon>Eukaryota</taxon>
        <taxon>Fungi</taxon>
        <taxon>Dikarya</taxon>
        <taxon>Ascomycota</taxon>
        <taxon>Pezizomycotina</taxon>
        <taxon>Orbiliomycetes</taxon>
        <taxon>Orbiliales</taxon>
        <taxon>Orbiliaceae</taxon>
        <taxon>Orbilia</taxon>
    </lineage>
</organism>
<evidence type="ECO:0000256" key="6">
    <source>
        <dbReference type="ARBA" id="ARBA00022755"/>
    </source>
</evidence>
<dbReference type="GO" id="GO:0004019">
    <property type="term" value="F:adenylosuccinate synthase activity"/>
    <property type="evidence" value="ECO:0007669"/>
    <property type="project" value="UniProtKB-UniRule"/>
</dbReference>
<dbReference type="EMBL" id="WIQW01000065">
    <property type="protein sequence ID" value="KAF3089598.1"/>
    <property type="molecule type" value="Genomic_DNA"/>
</dbReference>
<evidence type="ECO:0000313" key="12">
    <source>
        <dbReference type="EMBL" id="KAF3089598.1"/>
    </source>
</evidence>
<dbReference type="Pfam" id="PF00709">
    <property type="entry name" value="Adenylsucc_synt"/>
    <property type="match status" value="1"/>
</dbReference>
<dbReference type="InterPro" id="IPR033128">
    <property type="entry name" value="Adenylosuccin_syn_Lys_AS"/>
</dbReference>
<feature type="binding site" evidence="9">
    <location>
        <position position="227"/>
    </location>
    <ligand>
        <name>IMP</name>
        <dbReference type="ChEBI" id="CHEBI:58053"/>
    </ligand>
</feature>
<dbReference type="PANTHER" id="PTHR11846:SF0">
    <property type="entry name" value="ADENYLOSUCCINATE SYNTHETASE"/>
    <property type="match status" value="1"/>
</dbReference>
<dbReference type="PROSITE" id="PS01266">
    <property type="entry name" value="ADENYLOSUCCIN_SYN_1"/>
    <property type="match status" value="1"/>
</dbReference>
<feature type="binding site" evidence="9">
    <location>
        <begin position="43"/>
        <end position="45"/>
    </location>
    <ligand>
        <name>GTP</name>
        <dbReference type="ChEBI" id="CHEBI:37565"/>
    </ligand>
</feature>
<comment type="function">
    <text evidence="1">Plays an important role in the de novo pathway and in the salvage pathway of purine nucleotide biosynthesis. Catalyzes the first committed step in the biosynthesis of AMP from IMP.</text>
</comment>
<evidence type="ECO:0000256" key="10">
    <source>
        <dbReference type="PROSITE-ProRule" id="PRU10134"/>
    </source>
</evidence>
<dbReference type="GO" id="GO:0044208">
    <property type="term" value="P:'de novo' AMP biosynthetic process"/>
    <property type="evidence" value="ECO:0007669"/>
    <property type="project" value="UniProtKB-UniRule"/>
</dbReference>
<feature type="active site" evidence="10">
    <location>
        <position position="143"/>
    </location>
</feature>
<dbReference type="UniPathway" id="UPA00075">
    <property type="reaction ID" value="UER00335"/>
</dbReference>
<dbReference type="SUPFAM" id="SSF52540">
    <property type="entry name" value="P-loop containing nucleoside triphosphate hydrolases"/>
    <property type="match status" value="1"/>
</dbReference>
<dbReference type="AlphaFoldDB" id="A0A7C8N8L6"/>
<feature type="binding site" evidence="9">
    <location>
        <position position="242"/>
    </location>
    <ligand>
        <name>IMP</name>
        <dbReference type="ChEBI" id="CHEBI:58053"/>
    </ligand>
</feature>
<dbReference type="Gene3D" id="1.10.300.10">
    <property type="entry name" value="Adenylosuccinate Synthetase, subunit A, domain 2"/>
    <property type="match status" value="1"/>
</dbReference>
<comment type="catalytic activity">
    <reaction evidence="9 11">
        <text>IMP + L-aspartate + GTP = N(6)-(1,2-dicarboxyethyl)-AMP + GDP + phosphate + 2 H(+)</text>
        <dbReference type="Rhea" id="RHEA:15753"/>
        <dbReference type="ChEBI" id="CHEBI:15378"/>
        <dbReference type="ChEBI" id="CHEBI:29991"/>
        <dbReference type="ChEBI" id="CHEBI:37565"/>
        <dbReference type="ChEBI" id="CHEBI:43474"/>
        <dbReference type="ChEBI" id="CHEBI:57567"/>
        <dbReference type="ChEBI" id="CHEBI:58053"/>
        <dbReference type="ChEBI" id="CHEBI:58189"/>
        <dbReference type="EC" id="6.3.4.4"/>
    </reaction>
</comment>
<proteinExistence type="inferred from homology"/>
<evidence type="ECO:0000256" key="1">
    <source>
        <dbReference type="ARBA" id="ARBA00003779"/>
    </source>
</evidence>
<comment type="subunit">
    <text evidence="2 9">Homodimer.</text>
</comment>
<comment type="caution">
    <text evidence="9">Lacks conserved residue(s) required for the propagation of feature annotation.</text>
</comment>
<keyword evidence="3 9" id="KW-0436">Ligase</keyword>
<sequence>MAEQGVTVVLGAQWGDEGKGKLVDILCDKADVVARCQGGNNAGHTIVANGVAYDFHILPSGLVNPKCENLIGSGVVIHIPSFFSELAAAQNKGLDTTGRIFISSRAHIVLDLHQTVDGLEEVALGKSNVGTTRKGIGPTYSSKASRSGLRIEELDLDKWDQFEKRFRALVAGLKQRFGALLDSYDEERELAYFKDIAPVVKPYVVNAIPWMNERQLANKRILVEGANALMLDLDYGTYPYVTSSNTGIGGVFTGLAISPFKIREITGVVKAYTTRVGGGPFPTEQLNVSHSKRTTPIEVID</sequence>
<feature type="active site" description="Proton donor" evidence="9">
    <location>
        <position position="44"/>
    </location>
</feature>
<keyword evidence="8 9" id="KW-0342">GTP-binding</keyword>
<keyword evidence="4 9" id="KW-0479">Metal-binding</keyword>
<dbReference type="InterPro" id="IPR042110">
    <property type="entry name" value="Adenylosuccinate_synth_dom2"/>
</dbReference>
<accession>A0A7C8N8L6</accession>
<evidence type="ECO:0000256" key="9">
    <source>
        <dbReference type="HAMAP-Rule" id="MF_03125"/>
    </source>
</evidence>
<comment type="caution">
    <text evidence="12">The sequence shown here is derived from an EMBL/GenBank/DDBJ whole genome shotgun (WGS) entry which is preliminary data.</text>
</comment>
<keyword evidence="5 9" id="KW-0547">Nucleotide-binding</keyword>
<feature type="active site" description="Proton acceptor" evidence="9">
    <location>
        <position position="16"/>
    </location>
</feature>
<keyword evidence="7 9" id="KW-0460">Magnesium</keyword>
<evidence type="ECO:0000256" key="2">
    <source>
        <dbReference type="ARBA" id="ARBA00011738"/>
    </source>
</evidence>
<reference evidence="12 13" key="1">
    <citation type="submission" date="2019-06" db="EMBL/GenBank/DDBJ databases">
        <authorList>
            <person name="Palmer J.M."/>
        </authorList>
    </citation>
    <scope>NUCLEOTIDE SEQUENCE [LARGE SCALE GENOMIC DNA]</scope>
    <source>
        <strain evidence="12 13">TWF102</strain>
    </source>
</reference>
<dbReference type="GO" id="GO:0005525">
    <property type="term" value="F:GTP binding"/>
    <property type="evidence" value="ECO:0007669"/>
    <property type="project" value="UniProtKB-UniRule"/>
</dbReference>
<dbReference type="SMART" id="SM00788">
    <property type="entry name" value="Adenylsucc_synt"/>
    <property type="match status" value="1"/>
</dbReference>
<comment type="function">
    <text evidence="11">Plays an important role in the de novo pathway of purine nucleotide biosynthesis.</text>
</comment>
<dbReference type="GO" id="GO:0046040">
    <property type="term" value="P:IMP metabolic process"/>
    <property type="evidence" value="ECO:0007669"/>
    <property type="project" value="TreeGrafter"/>
</dbReference>
<name>A0A7C8N8L6_ORBOL</name>
<dbReference type="GO" id="GO:0005737">
    <property type="term" value="C:cytoplasm"/>
    <property type="evidence" value="ECO:0007669"/>
    <property type="project" value="UniProtKB-SubCell"/>
</dbReference>
<protein>
    <recommendedName>
        <fullName evidence="9 11">Adenylosuccinate synthetase</fullName>
        <shortName evidence="9">AMPSase</shortName>
        <shortName evidence="9">AdSS</shortName>
        <ecNumber evidence="9 11">6.3.4.4</ecNumber>
    </recommendedName>
    <alternativeName>
        <fullName evidence="9">IMP--aspartate ligase</fullName>
    </alternativeName>
</protein>
<dbReference type="GO" id="GO:0000287">
    <property type="term" value="F:magnesium ion binding"/>
    <property type="evidence" value="ECO:0007669"/>
    <property type="project" value="UniProtKB-UniRule"/>
</dbReference>
<dbReference type="CDD" id="cd03108">
    <property type="entry name" value="AdSS"/>
    <property type="match status" value="1"/>
</dbReference>
<feature type="binding site" evidence="9">
    <location>
        <position position="43"/>
    </location>
    <ligand>
        <name>Mg(2+)</name>
        <dbReference type="ChEBI" id="CHEBI:18420"/>
    </ligand>
</feature>
<dbReference type="FunFam" id="1.10.300.10:FF:000001">
    <property type="entry name" value="Adenylosuccinate synthetase"/>
    <property type="match status" value="1"/>
</dbReference>
<keyword evidence="9" id="KW-0963">Cytoplasm</keyword>
<feature type="binding site" evidence="9">
    <location>
        <begin position="41"/>
        <end position="44"/>
    </location>
    <ligand>
        <name>IMP</name>
        <dbReference type="ChEBI" id="CHEBI:58053"/>
    </ligand>
</feature>
<evidence type="ECO:0000313" key="13">
    <source>
        <dbReference type="Proteomes" id="UP000475325"/>
    </source>
</evidence>
<evidence type="ECO:0000256" key="4">
    <source>
        <dbReference type="ARBA" id="ARBA00022723"/>
    </source>
</evidence>
<evidence type="ECO:0000256" key="8">
    <source>
        <dbReference type="ARBA" id="ARBA00023134"/>
    </source>
</evidence>
<keyword evidence="6 9" id="KW-0658">Purine biosynthesis</keyword>
<evidence type="ECO:0000256" key="5">
    <source>
        <dbReference type="ARBA" id="ARBA00022741"/>
    </source>
</evidence>
<evidence type="ECO:0000256" key="3">
    <source>
        <dbReference type="ARBA" id="ARBA00022598"/>
    </source>
</evidence>
<feature type="binding site" evidence="9">
    <location>
        <begin position="15"/>
        <end position="21"/>
    </location>
    <ligand>
        <name>GTP</name>
        <dbReference type="ChEBI" id="CHEBI:37565"/>
    </ligand>
</feature>
<dbReference type="InterPro" id="IPR001114">
    <property type="entry name" value="Adenylosuccinate_synthetase"/>
</dbReference>
<gene>
    <name evidence="12" type="primary">ADE2_2</name>
    <name evidence="12" type="ORF">TWF102_009597</name>
</gene>
<dbReference type="InterPro" id="IPR027417">
    <property type="entry name" value="P-loop_NTPase"/>
</dbReference>
<feature type="binding site" evidence="9">
    <location>
        <position position="146"/>
    </location>
    <ligand>
        <name>IMP</name>
        <dbReference type="ChEBI" id="CHEBI:58053"/>
        <note>ligand shared between dimeric partners</note>
    </ligand>
</feature>
<dbReference type="InterPro" id="IPR042109">
    <property type="entry name" value="Adenylosuccinate_synth_dom1"/>
</dbReference>
<dbReference type="InterPro" id="IPR018220">
    <property type="entry name" value="Adenylosuccin_syn_GTP-bd"/>
</dbReference>
<feature type="binding site" evidence="9">
    <location>
        <position position="16"/>
    </location>
    <ligand>
        <name>Mg(2+)</name>
        <dbReference type="ChEBI" id="CHEBI:18420"/>
    </ligand>
</feature>
<dbReference type="HAMAP" id="MF_00011">
    <property type="entry name" value="Adenylosucc_synth"/>
    <property type="match status" value="1"/>
</dbReference>
<comment type="cofactor">
    <cofactor evidence="9">
        <name>Mg(2+)</name>
        <dbReference type="ChEBI" id="CHEBI:18420"/>
    </cofactor>
    <text evidence="9">Binds 1 Mg(2+) ion per subunit.</text>
</comment>
<comment type="pathway">
    <text evidence="9 11">Purine metabolism; AMP biosynthesis via de novo pathway; AMP from IMP: step 1/2.</text>
</comment>
<comment type="subcellular location">
    <subcellularLocation>
        <location evidence="9">Cytoplasm</location>
    </subcellularLocation>
</comment>
<evidence type="ECO:0000256" key="11">
    <source>
        <dbReference type="RuleBase" id="RU000520"/>
    </source>
</evidence>
<evidence type="ECO:0000256" key="7">
    <source>
        <dbReference type="ARBA" id="ARBA00022842"/>
    </source>
</evidence>
<dbReference type="EC" id="6.3.4.4" evidence="9 11"/>